<dbReference type="SUPFAM" id="SSF47576">
    <property type="entry name" value="Calponin-homology domain, CH-domain"/>
    <property type="match status" value="1"/>
</dbReference>
<dbReference type="GO" id="GO:0000278">
    <property type="term" value="P:mitotic cell cycle"/>
    <property type="evidence" value="ECO:0007669"/>
    <property type="project" value="TreeGrafter"/>
</dbReference>
<sequence length="237" mass="26613">MRSHGDHRTLIMARRVREIENVMTLWFMKGSEWGKNKGKVAESWGRVERIPGNGNVPERVRLRSNLPICYGIDGLDGGSPLLFTSRASIKSSSEMISGFLSSDVMHGVGNLLTHLTIIGYKVSYQQNPLVKYVLKVTDLFNDLKDGVLLCRVIQLLKHDPSILKSGVPLHDQDGTEVITEDVVYKERELVISLLWNMFVHLQLPFLINNKLVSDEITNIRGPAKHPNTSSQLELLSG</sequence>
<evidence type="ECO:0000313" key="5">
    <source>
        <dbReference type="Proteomes" id="UP000245207"/>
    </source>
</evidence>
<keyword evidence="5" id="KW-1185">Reference proteome</keyword>
<dbReference type="Proteomes" id="UP000245207">
    <property type="component" value="Unassembled WGS sequence"/>
</dbReference>
<dbReference type="EMBL" id="PKPP01012411">
    <property type="protein sequence ID" value="PWA42439.1"/>
    <property type="molecule type" value="Genomic_DNA"/>
</dbReference>
<keyword evidence="3" id="KW-0112">Calmodulin-binding</keyword>
<proteinExistence type="predicted"/>
<comment type="subcellular location">
    <subcellularLocation>
        <location evidence="1">Cytoplasm</location>
    </subcellularLocation>
</comment>
<dbReference type="GO" id="GO:0007051">
    <property type="term" value="P:spindle organization"/>
    <property type="evidence" value="ECO:0007669"/>
    <property type="project" value="TreeGrafter"/>
</dbReference>
<dbReference type="STRING" id="35608.A0A2U1L0D8"/>
<dbReference type="GO" id="GO:0005516">
    <property type="term" value="F:calmodulin binding"/>
    <property type="evidence" value="ECO:0007669"/>
    <property type="project" value="UniProtKB-KW"/>
</dbReference>
<gene>
    <name evidence="4" type="ORF">CTI12_AA506130</name>
</gene>
<dbReference type="AlphaFoldDB" id="A0A2U1L0D8"/>
<dbReference type="InterPro" id="IPR036872">
    <property type="entry name" value="CH_dom_sf"/>
</dbReference>
<dbReference type="PANTHER" id="PTHR22706">
    <property type="entry name" value="ASSEMBLY FACTOR FOR SPINDLE MICROTUBULES"/>
    <property type="match status" value="1"/>
</dbReference>
<dbReference type="GO" id="GO:0005737">
    <property type="term" value="C:cytoplasm"/>
    <property type="evidence" value="ECO:0007669"/>
    <property type="project" value="UniProtKB-SubCell"/>
</dbReference>
<protein>
    <submittedName>
        <fullName evidence="4">IQ motif, EF-hand binding site</fullName>
    </submittedName>
</protein>
<comment type="caution">
    <text evidence="4">The sequence shown here is derived from an EMBL/GenBank/DDBJ whole genome shotgun (WGS) entry which is preliminary data.</text>
</comment>
<evidence type="ECO:0000256" key="1">
    <source>
        <dbReference type="ARBA" id="ARBA00004496"/>
    </source>
</evidence>
<dbReference type="InterPro" id="IPR051185">
    <property type="entry name" value="ASPM"/>
</dbReference>
<evidence type="ECO:0000313" key="4">
    <source>
        <dbReference type="EMBL" id="PWA42439.1"/>
    </source>
</evidence>
<accession>A0A2U1L0D8</accession>
<name>A0A2U1L0D8_ARTAN</name>
<evidence type="ECO:0000256" key="2">
    <source>
        <dbReference type="ARBA" id="ARBA00022490"/>
    </source>
</evidence>
<dbReference type="OrthoDB" id="1734232at2759"/>
<reference evidence="4 5" key="1">
    <citation type="journal article" date="2018" name="Mol. Plant">
        <title>The genome of Artemisia annua provides insight into the evolution of Asteraceae family and artemisinin biosynthesis.</title>
        <authorList>
            <person name="Shen Q."/>
            <person name="Zhang L."/>
            <person name="Liao Z."/>
            <person name="Wang S."/>
            <person name="Yan T."/>
            <person name="Shi P."/>
            <person name="Liu M."/>
            <person name="Fu X."/>
            <person name="Pan Q."/>
            <person name="Wang Y."/>
            <person name="Lv Z."/>
            <person name="Lu X."/>
            <person name="Zhang F."/>
            <person name="Jiang W."/>
            <person name="Ma Y."/>
            <person name="Chen M."/>
            <person name="Hao X."/>
            <person name="Li L."/>
            <person name="Tang Y."/>
            <person name="Lv G."/>
            <person name="Zhou Y."/>
            <person name="Sun X."/>
            <person name="Brodelius P.E."/>
            <person name="Rose J.K.C."/>
            <person name="Tang K."/>
        </authorList>
    </citation>
    <scope>NUCLEOTIDE SEQUENCE [LARGE SCALE GENOMIC DNA]</scope>
    <source>
        <strain evidence="5">cv. Huhao1</strain>
        <tissue evidence="4">Leaf</tissue>
    </source>
</reference>
<organism evidence="4 5">
    <name type="scientific">Artemisia annua</name>
    <name type="common">Sweet wormwood</name>
    <dbReference type="NCBI Taxonomy" id="35608"/>
    <lineage>
        <taxon>Eukaryota</taxon>
        <taxon>Viridiplantae</taxon>
        <taxon>Streptophyta</taxon>
        <taxon>Embryophyta</taxon>
        <taxon>Tracheophyta</taxon>
        <taxon>Spermatophyta</taxon>
        <taxon>Magnoliopsida</taxon>
        <taxon>eudicotyledons</taxon>
        <taxon>Gunneridae</taxon>
        <taxon>Pentapetalae</taxon>
        <taxon>asterids</taxon>
        <taxon>campanulids</taxon>
        <taxon>Asterales</taxon>
        <taxon>Asteraceae</taxon>
        <taxon>Asteroideae</taxon>
        <taxon>Anthemideae</taxon>
        <taxon>Artemisiinae</taxon>
        <taxon>Artemisia</taxon>
    </lineage>
</organism>
<dbReference type="PANTHER" id="PTHR22706:SF1">
    <property type="entry name" value="ASSEMBLY FACTOR FOR SPINDLE MICROTUBULES"/>
    <property type="match status" value="1"/>
</dbReference>
<dbReference type="GO" id="GO:0000922">
    <property type="term" value="C:spindle pole"/>
    <property type="evidence" value="ECO:0007669"/>
    <property type="project" value="TreeGrafter"/>
</dbReference>
<keyword evidence="2" id="KW-0963">Cytoplasm</keyword>
<dbReference type="GO" id="GO:0051295">
    <property type="term" value="P:establishment of meiotic spindle localization"/>
    <property type="evidence" value="ECO:0007669"/>
    <property type="project" value="TreeGrafter"/>
</dbReference>
<evidence type="ECO:0000256" key="3">
    <source>
        <dbReference type="ARBA" id="ARBA00022860"/>
    </source>
</evidence>
<dbReference type="Gene3D" id="1.10.418.10">
    <property type="entry name" value="Calponin-like domain"/>
    <property type="match status" value="1"/>
</dbReference>